<sequence>MQITDIFKLLGGVGLFLFGMSIMSTGLKNACGDNLQNILECATKNKVVAVFAGLLMTVLVQSSSAIDVMVIGFVNSGMMNLSQAIGVIMGANIGTTITAQITAFNLALYTPLILFAGAVMYLFFKKSIVKHIGSIIMGFGMLFAGITMIKEVVGPLSDSDEFISFISTLNNPALAVAFGVGFTALLQSSSSSIVIFQTFAVQEILTYNTAVYLVIGAAIGSVTPNLLAGLTANREGKRTAVLNLLFNLIRAILLITLINIIPLTDWICRLSPNDVGRQVANTHTIFAVIAVLVELPFTKFIIRLAEKIIPVNPEENKTRSDRSLVYMNQLDNIPVSVALHQTQREICRMGRIAANNLNNAIKCFFDYNAEKAADVRNNEETVNILNHSIADAMLQLKTLDLTTENMRRVSMMTIAVTDIERLSDHAENIVEYIEEMNSKKASLSESALDELKSMAKDTIDAVFLSIDIFETEDYSKLDEIELLESNVDNYEKELIHNHVERLMNSNCDALSGIIFSDIVTDLERCSDHAINLAYALKERNN</sequence>
<feature type="domain" description="PhoU" evidence="7">
    <location>
        <begin position="451"/>
        <end position="534"/>
    </location>
</feature>
<evidence type="ECO:0000256" key="5">
    <source>
        <dbReference type="ARBA" id="ARBA00023136"/>
    </source>
</evidence>
<feature type="transmembrane region" description="Helical" evidence="6">
    <location>
        <begin position="47"/>
        <end position="74"/>
    </location>
</feature>
<comment type="subcellular location">
    <subcellularLocation>
        <location evidence="1">Cell membrane</location>
        <topology evidence="1">Multi-pass membrane protein</topology>
    </subcellularLocation>
</comment>
<dbReference type="InterPro" id="IPR004633">
    <property type="entry name" value="NaPi_cotrn-rel/YqeW-like"/>
</dbReference>
<keyword evidence="2" id="KW-1003">Cell membrane</keyword>
<dbReference type="eggNOG" id="COG1283">
    <property type="taxonomic scope" value="Bacteria"/>
</dbReference>
<evidence type="ECO:0000313" key="9">
    <source>
        <dbReference type="Proteomes" id="UP000006238"/>
    </source>
</evidence>
<dbReference type="AlphaFoldDB" id="D4S342"/>
<dbReference type="Gene3D" id="1.20.58.220">
    <property type="entry name" value="Phosphate transport system protein phou homolog 2, domain 2"/>
    <property type="match status" value="1"/>
</dbReference>
<accession>D4S342</accession>
<feature type="transmembrane region" description="Helical" evidence="6">
    <location>
        <begin position="209"/>
        <end position="228"/>
    </location>
</feature>
<dbReference type="InterPro" id="IPR038078">
    <property type="entry name" value="PhoU-like_sf"/>
</dbReference>
<dbReference type="SUPFAM" id="SSF109755">
    <property type="entry name" value="PhoU-like"/>
    <property type="match status" value="1"/>
</dbReference>
<feature type="transmembrane region" description="Helical" evidence="6">
    <location>
        <begin position="7"/>
        <end position="27"/>
    </location>
</feature>
<feature type="transmembrane region" description="Helical" evidence="6">
    <location>
        <begin position="107"/>
        <end position="124"/>
    </location>
</feature>
<evidence type="ECO:0000256" key="3">
    <source>
        <dbReference type="ARBA" id="ARBA00022692"/>
    </source>
</evidence>
<dbReference type="PANTHER" id="PTHR10010">
    <property type="entry name" value="SOLUTE CARRIER FAMILY 34 SODIUM PHOSPHATE , MEMBER 2-RELATED"/>
    <property type="match status" value="1"/>
</dbReference>
<dbReference type="HOGENOM" id="CLU_025623_0_1_9"/>
<dbReference type="PANTHER" id="PTHR10010:SF46">
    <property type="entry name" value="SODIUM-DEPENDENT PHOSPHATE TRANSPORT PROTEIN 2B"/>
    <property type="match status" value="1"/>
</dbReference>
<evidence type="ECO:0000313" key="8">
    <source>
        <dbReference type="EMBL" id="EFF67323.1"/>
    </source>
</evidence>
<dbReference type="EMBL" id="ABWN01000043">
    <property type="protein sequence ID" value="EFF67323.1"/>
    <property type="molecule type" value="Genomic_DNA"/>
</dbReference>
<evidence type="ECO:0000256" key="2">
    <source>
        <dbReference type="ARBA" id="ARBA00022475"/>
    </source>
</evidence>
<dbReference type="GO" id="GO:0005436">
    <property type="term" value="F:sodium:phosphate symporter activity"/>
    <property type="evidence" value="ECO:0007669"/>
    <property type="project" value="InterPro"/>
</dbReference>
<gene>
    <name evidence="8" type="ORF">BUTYVIB_02521</name>
</gene>
<keyword evidence="3 6" id="KW-0812">Transmembrane</keyword>
<dbReference type="Pfam" id="PF02690">
    <property type="entry name" value="Na_Pi_cotrans"/>
    <property type="match status" value="2"/>
</dbReference>
<name>D4S342_9FIRM</name>
<protein>
    <submittedName>
        <fullName evidence="8">Na/Pi-cotransporter II-like protein</fullName>
    </submittedName>
</protein>
<proteinExistence type="predicted"/>
<feature type="transmembrane region" description="Helical" evidence="6">
    <location>
        <begin position="131"/>
        <end position="149"/>
    </location>
</feature>
<dbReference type="NCBIfam" id="TIGR00704">
    <property type="entry name" value="NaPi_cotrn_rel"/>
    <property type="match status" value="1"/>
</dbReference>
<dbReference type="RefSeq" id="WP_005604752.1">
    <property type="nucleotide sequence ID" value="NZ_GG663526.1"/>
</dbReference>
<evidence type="ECO:0000256" key="1">
    <source>
        <dbReference type="ARBA" id="ARBA00004651"/>
    </source>
</evidence>
<dbReference type="Proteomes" id="UP000006238">
    <property type="component" value="Unassembled WGS sequence"/>
</dbReference>
<keyword evidence="9" id="KW-1185">Reference proteome</keyword>
<dbReference type="STRING" id="45851.BHV86_03730"/>
<dbReference type="GeneID" id="98919044"/>
<feature type="transmembrane region" description="Helical" evidence="6">
    <location>
        <begin position="240"/>
        <end position="263"/>
    </location>
</feature>
<feature type="transmembrane region" description="Helical" evidence="6">
    <location>
        <begin position="81"/>
        <end position="101"/>
    </location>
</feature>
<comment type="caution">
    <text evidence="8">The sequence shown here is derived from an EMBL/GenBank/DDBJ whole genome shotgun (WGS) entry which is preliminary data.</text>
</comment>
<dbReference type="InterPro" id="IPR003841">
    <property type="entry name" value="Na/Pi_transpt"/>
</dbReference>
<dbReference type="Pfam" id="PF01895">
    <property type="entry name" value="PhoU"/>
    <property type="match status" value="2"/>
</dbReference>
<evidence type="ECO:0000256" key="6">
    <source>
        <dbReference type="SAM" id="Phobius"/>
    </source>
</evidence>
<feature type="domain" description="PhoU" evidence="7">
    <location>
        <begin position="346"/>
        <end position="433"/>
    </location>
</feature>
<dbReference type="GO" id="GO:0044341">
    <property type="term" value="P:sodium-dependent phosphate transport"/>
    <property type="evidence" value="ECO:0007669"/>
    <property type="project" value="InterPro"/>
</dbReference>
<keyword evidence="5 6" id="KW-0472">Membrane</keyword>
<reference evidence="8 9" key="1">
    <citation type="submission" date="2010-02" db="EMBL/GenBank/DDBJ databases">
        <authorList>
            <person name="Weinstock G."/>
            <person name="Sodergren E."/>
            <person name="Clifton S."/>
            <person name="Fulton L."/>
            <person name="Fulton B."/>
            <person name="Courtney L."/>
            <person name="Fronick C."/>
            <person name="Harrison M."/>
            <person name="Strong C."/>
            <person name="Farmer C."/>
            <person name="Delahaunty K."/>
            <person name="Markovic C."/>
            <person name="Hall O."/>
            <person name="Minx P."/>
            <person name="Tomlinson C."/>
            <person name="Mitreva M."/>
            <person name="Nelson J."/>
            <person name="Hou S."/>
            <person name="Wollam A."/>
            <person name="Pepin K.H."/>
            <person name="Johnson M."/>
            <person name="Bhonagiri V."/>
            <person name="Zhang X."/>
            <person name="Suruliraj S."/>
            <person name="Warren W."/>
            <person name="Chinwalla A."/>
            <person name="Mardis E.R."/>
            <person name="Wilson R.K."/>
        </authorList>
    </citation>
    <scope>NUCLEOTIDE SEQUENCE [LARGE SCALE GENOMIC DNA]</scope>
    <source>
        <strain evidence="8 9">DSM 2876</strain>
    </source>
</reference>
<keyword evidence="4 6" id="KW-1133">Transmembrane helix</keyword>
<evidence type="ECO:0000256" key="4">
    <source>
        <dbReference type="ARBA" id="ARBA00022989"/>
    </source>
</evidence>
<dbReference type="NCBIfam" id="NF037997">
    <property type="entry name" value="Na_Pi_symport"/>
    <property type="match status" value="1"/>
</dbReference>
<evidence type="ECO:0000259" key="7">
    <source>
        <dbReference type="Pfam" id="PF01895"/>
    </source>
</evidence>
<dbReference type="GO" id="GO:0005886">
    <property type="term" value="C:plasma membrane"/>
    <property type="evidence" value="ECO:0007669"/>
    <property type="project" value="UniProtKB-SubCell"/>
</dbReference>
<dbReference type="InterPro" id="IPR026022">
    <property type="entry name" value="PhoU_dom"/>
</dbReference>
<feature type="transmembrane region" description="Helical" evidence="6">
    <location>
        <begin position="283"/>
        <end position="302"/>
    </location>
</feature>
<organism evidence="8 9">
    <name type="scientific">Eshraghiella crossota DSM 2876</name>
    <dbReference type="NCBI Taxonomy" id="511680"/>
    <lineage>
        <taxon>Bacteria</taxon>
        <taxon>Bacillati</taxon>
        <taxon>Bacillota</taxon>
        <taxon>Clostridia</taxon>
        <taxon>Lachnospirales</taxon>
        <taxon>Lachnospiraceae</taxon>
        <taxon>Eshraghiella</taxon>
    </lineage>
</organism>